<protein>
    <submittedName>
        <fullName evidence="5">Tetratricopeptide repeat protein</fullName>
    </submittedName>
</protein>
<dbReference type="Gene3D" id="1.25.40.10">
    <property type="entry name" value="Tetratricopeptide repeat domain"/>
    <property type="match status" value="3"/>
</dbReference>
<evidence type="ECO:0000313" key="6">
    <source>
        <dbReference type="Proteomes" id="UP001146793"/>
    </source>
</evidence>
<evidence type="ECO:0000256" key="3">
    <source>
        <dbReference type="PROSITE-ProRule" id="PRU00339"/>
    </source>
</evidence>
<proteinExistence type="predicted"/>
<dbReference type="SUPFAM" id="SSF81901">
    <property type="entry name" value="HCP-like"/>
    <property type="match status" value="1"/>
</dbReference>
<sequence length="743" mass="88945">MSFDILSYLLGKADLYYDLRNYKSAIDFYSQTLLIEPQNLHCLVQRGFSYYFNCNFLQAIRDLKYVFKLKNKQLKIKEKRKEKEKEEKQEQQNQKIENEKEKENQNKNENKNQKQTQNKNEKEIEKETEIENRQISTILGLSNYESKFYNSAFKIFSFLLKQDPNNYTIRILRFRCAYKTNNKEACVKDLKIIDPQLYPRFYLALIKYHLSLNEFEKVEQHLNQFFSILLKQVHLPVNLKNKFFISIDQDQGYSNGSNLKSGSKIIIEDLTESSLENKSIQGEGIEKENENENENKKKNQKKGNENENENQNTEAKQNEKEKEKETEIKQKKKKKRLNKKNEGSGKAVEQKIKQKEKETDQELIKSLNIIDFCECLYLYSKYFLKTQNLKESTKYIRDALLIRPTNFQYLTQMSKALFQQKQYDRLLLILSLNNLNSLNFYQQIKLYNLRIESLIELNNFEKIILECTEIINIIETNLPKIFDNKAKANGKGMEKKNEKKRQKKIKENQIFEKIREYQFRFYYVREQNYRILEQYEEALKDANFLIKHNPQNEHYYKERYSIYFKQNKLREAIKDMSSMLKIKPDESKMYFIRAMLQSLIGDFSEAIRDFKKCEQSFFTNIKYFIWKSCAEIMEKQFQTAKATIKSGTKLLFEEENYSNGTLSLLSGLDAYIDGKVSIAEKKFIEACEYSDDQFLFFAYYFRAELFRAKNDLTNAIQYYELTLQTNPSFLFLKSFVIQLKKRI</sequence>
<feature type="compositionally biased region" description="Basic and acidic residues" evidence="4">
    <location>
        <begin position="78"/>
        <end position="112"/>
    </location>
</feature>
<reference evidence="5" key="1">
    <citation type="submission" date="2022-08" db="EMBL/GenBank/DDBJ databases">
        <title>Novel sulphate-reducing endosymbionts in the free-living metamonad Anaeramoeba.</title>
        <authorList>
            <person name="Jerlstrom-Hultqvist J."/>
            <person name="Cepicka I."/>
            <person name="Gallot-Lavallee L."/>
            <person name="Salas-Leiva D."/>
            <person name="Curtis B.A."/>
            <person name="Zahonova K."/>
            <person name="Pipaliya S."/>
            <person name="Dacks J."/>
            <person name="Roger A.J."/>
        </authorList>
    </citation>
    <scope>NUCLEOTIDE SEQUENCE</scope>
    <source>
        <strain evidence="5">Busselton2</strain>
    </source>
</reference>
<feature type="compositionally biased region" description="Basic and acidic residues" evidence="4">
    <location>
        <begin position="284"/>
        <end position="305"/>
    </location>
</feature>
<dbReference type="SUPFAM" id="SSF48452">
    <property type="entry name" value="TPR-like"/>
    <property type="match status" value="2"/>
</dbReference>
<dbReference type="InterPro" id="IPR011990">
    <property type="entry name" value="TPR-like_helical_dom_sf"/>
</dbReference>
<feature type="region of interest" description="Disordered" evidence="4">
    <location>
        <begin position="278"/>
        <end position="353"/>
    </location>
</feature>
<feature type="repeat" description="TPR" evidence="3">
    <location>
        <begin position="696"/>
        <end position="729"/>
    </location>
</feature>
<feature type="compositionally biased region" description="Basic and acidic residues" evidence="4">
    <location>
        <begin position="316"/>
        <end position="329"/>
    </location>
</feature>
<dbReference type="PROSITE" id="PS50005">
    <property type="entry name" value="TPR"/>
    <property type="match status" value="2"/>
</dbReference>
<evidence type="ECO:0000313" key="5">
    <source>
        <dbReference type="EMBL" id="KAJ3428213.1"/>
    </source>
</evidence>
<comment type="caution">
    <text evidence="5">The sequence shown here is derived from an EMBL/GenBank/DDBJ whole genome shotgun (WGS) entry which is preliminary data.</text>
</comment>
<organism evidence="5 6">
    <name type="scientific">Anaeramoeba flamelloides</name>
    <dbReference type="NCBI Taxonomy" id="1746091"/>
    <lineage>
        <taxon>Eukaryota</taxon>
        <taxon>Metamonada</taxon>
        <taxon>Anaeramoebidae</taxon>
        <taxon>Anaeramoeba</taxon>
    </lineage>
</organism>
<name>A0AAV7YEL7_9EUKA</name>
<evidence type="ECO:0000256" key="4">
    <source>
        <dbReference type="SAM" id="MobiDB-lite"/>
    </source>
</evidence>
<feature type="repeat" description="TPR" evidence="3">
    <location>
        <begin position="6"/>
        <end position="39"/>
    </location>
</feature>
<dbReference type="PANTHER" id="PTHR44858">
    <property type="entry name" value="TETRATRICOPEPTIDE REPEAT PROTEIN 6"/>
    <property type="match status" value="1"/>
</dbReference>
<feature type="compositionally biased region" description="Basic and acidic residues" evidence="4">
    <location>
        <begin position="339"/>
        <end position="353"/>
    </location>
</feature>
<dbReference type="Proteomes" id="UP001146793">
    <property type="component" value="Unassembled WGS sequence"/>
</dbReference>
<keyword evidence="1" id="KW-0677">Repeat</keyword>
<dbReference type="Pfam" id="PF13181">
    <property type="entry name" value="TPR_8"/>
    <property type="match status" value="1"/>
</dbReference>
<dbReference type="SMART" id="SM00028">
    <property type="entry name" value="TPR"/>
    <property type="match status" value="7"/>
</dbReference>
<evidence type="ECO:0000256" key="2">
    <source>
        <dbReference type="ARBA" id="ARBA00022803"/>
    </source>
</evidence>
<dbReference type="PANTHER" id="PTHR44858:SF1">
    <property type="entry name" value="UDP-N-ACETYLGLUCOSAMINE--PEPTIDE N-ACETYLGLUCOSAMINYLTRANSFERASE SPINDLY-RELATED"/>
    <property type="match status" value="1"/>
</dbReference>
<gene>
    <name evidence="5" type="ORF">M0812_25845</name>
</gene>
<keyword evidence="2 3" id="KW-0802">TPR repeat</keyword>
<dbReference type="InterPro" id="IPR019734">
    <property type="entry name" value="TPR_rpt"/>
</dbReference>
<dbReference type="AlphaFoldDB" id="A0AAV7YEL7"/>
<evidence type="ECO:0000256" key="1">
    <source>
        <dbReference type="ARBA" id="ARBA00022737"/>
    </source>
</evidence>
<dbReference type="InterPro" id="IPR050498">
    <property type="entry name" value="Ycf3"/>
</dbReference>
<accession>A0AAV7YEL7</accession>
<feature type="region of interest" description="Disordered" evidence="4">
    <location>
        <begin position="78"/>
        <end position="127"/>
    </location>
</feature>
<dbReference type="EMBL" id="JANTQA010000060">
    <property type="protein sequence ID" value="KAJ3428213.1"/>
    <property type="molecule type" value="Genomic_DNA"/>
</dbReference>